<dbReference type="Pfam" id="PF13672">
    <property type="entry name" value="PP2C_2"/>
    <property type="match status" value="1"/>
</dbReference>
<dbReference type="InterPro" id="IPR015655">
    <property type="entry name" value="PP2C"/>
</dbReference>
<organism evidence="2 3">
    <name type="scientific">Plesiocystis pacifica SIR-1</name>
    <dbReference type="NCBI Taxonomy" id="391625"/>
    <lineage>
        <taxon>Bacteria</taxon>
        <taxon>Pseudomonadati</taxon>
        <taxon>Myxococcota</taxon>
        <taxon>Polyangia</taxon>
        <taxon>Nannocystales</taxon>
        <taxon>Nannocystaceae</taxon>
        <taxon>Plesiocystis</taxon>
    </lineage>
</organism>
<dbReference type="GO" id="GO:0004722">
    <property type="term" value="F:protein serine/threonine phosphatase activity"/>
    <property type="evidence" value="ECO:0007669"/>
    <property type="project" value="InterPro"/>
</dbReference>
<comment type="caution">
    <text evidence="2">The sequence shown here is derived from an EMBL/GenBank/DDBJ whole genome shotgun (WGS) entry which is preliminary data.</text>
</comment>
<dbReference type="Gene3D" id="3.60.40.10">
    <property type="entry name" value="PPM-type phosphatase domain"/>
    <property type="match status" value="1"/>
</dbReference>
<evidence type="ECO:0000259" key="1">
    <source>
        <dbReference type="PROSITE" id="PS51746"/>
    </source>
</evidence>
<dbReference type="InterPro" id="IPR036457">
    <property type="entry name" value="PPM-type-like_dom_sf"/>
</dbReference>
<dbReference type="NCBIfam" id="NF033484">
    <property type="entry name" value="Stp1_PP2C_phos"/>
    <property type="match status" value="1"/>
</dbReference>
<dbReference type="PANTHER" id="PTHR13832:SF827">
    <property type="entry name" value="PROTEIN PHOSPHATASE 1L"/>
    <property type="match status" value="1"/>
</dbReference>
<dbReference type="EMBL" id="ABCS01000051">
    <property type="protein sequence ID" value="EDM77171.1"/>
    <property type="molecule type" value="Genomic_DNA"/>
</dbReference>
<dbReference type="PANTHER" id="PTHR13832">
    <property type="entry name" value="PROTEIN PHOSPHATASE 2C"/>
    <property type="match status" value="1"/>
</dbReference>
<dbReference type="SMART" id="SM00332">
    <property type="entry name" value="PP2Cc"/>
    <property type="match status" value="1"/>
</dbReference>
<gene>
    <name evidence="2" type="ORF">PPSIR1_30851</name>
</gene>
<proteinExistence type="predicted"/>
<keyword evidence="3" id="KW-1185">Reference proteome</keyword>
<name>A6GAI3_9BACT</name>
<protein>
    <submittedName>
        <fullName evidence="2">Protein phosphatase 1</fullName>
    </submittedName>
</protein>
<reference evidence="2 3" key="1">
    <citation type="submission" date="2007-06" db="EMBL/GenBank/DDBJ databases">
        <authorList>
            <person name="Shimkets L."/>
            <person name="Ferriera S."/>
            <person name="Johnson J."/>
            <person name="Kravitz S."/>
            <person name="Beeson K."/>
            <person name="Sutton G."/>
            <person name="Rogers Y.-H."/>
            <person name="Friedman R."/>
            <person name="Frazier M."/>
            <person name="Venter J.C."/>
        </authorList>
    </citation>
    <scope>NUCLEOTIDE SEQUENCE [LARGE SCALE GENOMIC DNA]</scope>
    <source>
        <strain evidence="2 3">SIR-1</strain>
    </source>
</reference>
<dbReference type="SMART" id="SM00331">
    <property type="entry name" value="PP2C_SIG"/>
    <property type="match status" value="1"/>
</dbReference>
<dbReference type="STRING" id="391625.PPSIR1_30851"/>
<dbReference type="Proteomes" id="UP000005801">
    <property type="component" value="Unassembled WGS sequence"/>
</dbReference>
<sequence>MSISFAVGRDRVRFAGKTDVGRVRSHNEDNVLIPDELPLGVVSDGMGGHACGEVASQITVDVIGEFYKRTAEETARTWPFRAPSLELQKNRMTTAIKLANSEIFDTAAADAEKSGMGCTVEAIFFDQGRFYIGHVGDSRVYRIRNGTIQLMTEDHSLLNDWKRMKDMSPEEIANFPHRNVVVRALGLAESVYVDVVVEEYQLEDIYLLCSDGLNDMLEDDEILAIVEKRKKRLDGACMALIDAANAAGGKDNISVLMAHVLQG</sequence>
<accession>A6GAI3</accession>
<dbReference type="eggNOG" id="COG0631">
    <property type="taxonomic scope" value="Bacteria"/>
</dbReference>
<dbReference type="InterPro" id="IPR001932">
    <property type="entry name" value="PPM-type_phosphatase-like_dom"/>
</dbReference>
<dbReference type="CDD" id="cd00143">
    <property type="entry name" value="PP2Cc"/>
    <property type="match status" value="1"/>
</dbReference>
<dbReference type="AlphaFoldDB" id="A6GAI3"/>
<dbReference type="SUPFAM" id="SSF81606">
    <property type="entry name" value="PP2C-like"/>
    <property type="match status" value="1"/>
</dbReference>
<feature type="domain" description="PPM-type phosphatase" evidence="1">
    <location>
        <begin position="11"/>
        <end position="260"/>
    </location>
</feature>
<evidence type="ECO:0000313" key="3">
    <source>
        <dbReference type="Proteomes" id="UP000005801"/>
    </source>
</evidence>
<evidence type="ECO:0000313" key="2">
    <source>
        <dbReference type="EMBL" id="EDM77171.1"/>
    </source>
</evidence>
<dbReference type="PROSITE" id="PS51746">
    <property type="entry name" value="PPM_2"/>
    <property type="match status" value="1"/>
</dbReference>
<dbReference type="RefSeq" id="WP_006973725.1">
    <property type="nucleotide sequence ID" value="NZ_ABCS01000051.1"/>
</dbReference>